<dbReference type="AlphaFoldDB" id="A0A8H3UWN9"/>
<feature type="transmembrane region" description="Helical" evidence="7">
    <location>
        <begin position="354"/>
        <end position="370"/>
    </location>
</feature>
<evidence type="ECO:0000256" key="2">
    <source>
        <dbReference type="ARBA" id="ARBA00022448"/>
    </source>
</evidence>
<feature type="transmembrane region" description="Helical" evidence="7">
    <location>
        <begin position="143"/>
        <end position="168"/>
    </location>
</feature>
<keyword evidence="4 7" id="KW-1133">Transmembrane helix</keyword>
<feature type="transmembrane region" description="Helical" evidence="7">
    <location>
        <begin position="249"/>
        <end position="269"/>
    </location>
</feature>
<dbReference type="Gene3D" id="1.20.1250.20">
    <property type="entry name" value="MFS general substrate transporter like domains"/>
    <property type="match status" value="1"/>
</dbReference>
<feature type="transmembrane region" description="Helical" evidence="7">
    <location>
        <begin position="382"/>
        <end position="401"/>
    </location>
</feature>
<dbReference type="GO" id="GO:0022857">
    <property type="term" value="F:transmembrane transporter activity"/>
    <property type="evidence" value="ECO:0007669"/>
    <property type="project" value="InterPro"/>
</dbReference>
<evidence type="ECO:0000259" key="8">
    <source>
        <dbReference type="PROSITE" id="PS50850"/>
    </source>
</evidence>
<feature type="compositionally biased region" description="Polar residues" evidence="6">
    <location>
        <begin position="14"/>
        <end position="25"/>
    </location>
</feature>
<evidence type="ECO:0000313" key="11">
    <source>
        <dbReference type="Proteomes" id="UP000447873"/>
    </source>
</evidence>
<feature type="transmembrane region" description="Helical" evidence="7">
    <location>
        <begin position="407"/>
        <end position="431"/>
    </location>
</feature>
<sequence>METHNQDDVPRLSLETNEPPISTPNACGDGNGNMDGCPTRQGEYLSGTRLILLLLSLMLGVFLLALDMTILSNAIPSITRSFHSLGDVAWYSSTFSLTTAPLQSAYGKAYCYFNQKNTFLTSIAIFELGNLLCALAPNSPVLIVGRAVSGIGGGGIITGAFSIIAGVAPPRRVPVCMGLLGVTFGFASVVGPLLGGALTSGPGWRWCFWINLPLGAVAAAVVMLVFATPKAKPPVRISMLEKLLQMDPAGIVLVVISQVSFILAMQRGGENGGDFAQPICVGLLVVSAVTLVAFIGLEWHLGEQAMIQYRLLREAVVSANIIVIIFVAAAYFPLMYILPIYFQSIKDASASESGLWSIPFILGVSVFVIISSSSMPRVHWTLWLVIGPAIITAGMACLYTLDLNTPLAHALGFQLLTGVGIGLVLQVPIAANQGIVSSSDVPAVIGMTLFFESVGNVLFGAVVEASFVARLVASVQGSVELAAAGIRHSDVLEAGAIGFRTLFPGNVAVIVNCYMDGFKRALLILVVCASASLLAACAALVICFAQRRCPGSRKSSIMVVEEDKTDADEKAETTTP</sequence>
<feature type="compositionally biased region" description="Basic and acidic residues" evidence="6">
    <location>
        <begin position="1"/>
        <end position="10"/>
    </location>
</feature>
<dbReference type="InterPro" id="IPR011701">
    <property type="entry name" value="MFS"/>
</dbReference>
<name>A0A8H3UWN9_VENIN</name>
<organism evidence="10 12">
    <name type="scientific">Venturia inaequalis</name>
    <name type="common">Apple scab fungus</name>
    <dbReference type="NCBI Taxonomy" id="5025"/>
    <lineage>
        <taxon>Eukaryota</taxon>
        <taxon>Fungi</taxon>
        <taxon>Dikarya</taxon>
        <taxon>Ascomycota</taxon>
        <taxon>Pezizomycotina</taxon>
        <taxon>Dothideomycetes</taxon>
        <taxon>Pleosporomycetidae</taxon>
        <taxon>Venturiales</taxon>
        <taxon>Venturiaceae</taxon>
        <taxon>Venturia</taxon>
    </lineage>
</organism>
<feature type="transmembrane region" description="Helical" evidence="7">
    <location>
        <begin position="521"/>
        <end position="545"/>
    </location>
</feature>
<keyword evidence="2" id="KW-0813">Transport</keyword>
<feature type="transmembrane region" description="Helical" evidence="7">
    <location>
        <begin position="50"/>
        <end position="76"/>
    </location>
</feature>
<dbReference type="InterPro" id="IPR020846">
    <property type="entry name" value="MFS_dom"/>
</dbReference>
<feature type="region of interest" description="Disordered" evidence="6">
    <location>
        <begin position="1"/>
        <end position="33"/>
    </location>
</feature>
<keyword evidence="5 7" id="KW-0472">Membrane</keyword>
<dbReference type="EMBL" id="WNWS01000349">
    <property type="protein sequence ID" value="KAE9969938.1"/>
    <property type="molecule type" value="Genomic_DNA"/>
</dbReference>
<feature type="transmembrane region" description="Helical" evidence="7">
    <location>
        <begin position="275"/>
        <end position="297"/>
    </location>
</feature>
<feature type="transmembrane region" description="Helical" evidence="7">
    <location>
        <begin position="317"/>
        <end position="342"/>
    </location>
</feature>
<comment type="caution">
    <text evidence="10">The sequence shown here is derived from an EMBL/GenBank/DDBJ whole genome shotgun (WGS) entry which is preliminary data.</text>
</comment>
<dbReference type="Pfam" id="PF07690">
    <property type="entry name" value="MFS_1"/>
    <property type="match status" value="1"/>
</dbReference>
<dbReference type="InterPro" id="IPR036259">
    <property type="entry name" value="MFS_trans_sf"/>
</dbReference>
<keyword evidence="3 7" id="KW-0812">Transmembrane</keyword>
<evidence type="ECO:0000313" key="12">
    <source>
        <dbReference type="Proteomes" id="UP000490939"/>
    </source>
</evidence>
<evidence type="ECO:0000256" key="1">
    <source>
        <dbReference type="ARBA" id="ARBA00004141"/>
    </source>
</evidence>
<feature type="transmembrane region" description="Helical" evidence="7">
    <location>
        <begin position="443"/>
        <end position="463"/>
    </location>
</feature>
<reference evidence="10 12" key="1">
    <citation type="submission" date="2019-07" db="EMBL/GenBank/DDBJ databases">
        <title>Venturia inaequalis Genome Resource.</title>
        <authorList>
            <person name="Lichtner F.J."/>
        </authorList>
    </citation>
    <scope>NUCLEOTIDE SEQUENCE [LARGE SCALE GENOMIC DNA]</scope>
    <source>
        <strain evidence="9 11">120213</strain>
        <strain evidence="10 12">DMI_063113</strain>
    </source>
</reference>
<dbReference type="PANTHER" id="PTHR23501">
    <property type="entry name" value="MAJOR FACILITATOR SUPERFAMILY"/>
    <property type="match status" value="1"/>
</dbReference>
<proteinExistence type="predicted"/>
<protein>
    <recommendedName>
        <fullName evidence="8">Major facilitator superfamily (MFS) profile domain-containing protein</fullName>
    </recommendedName>
</protein>
<keyword evidence="12" id="KW-1185">Reference proteome</keyword>
<gene>
    <name evidence="10" type="ORF">EG327_007924</name>
    <name evidence="9" type="ORF">EG328_006544</name>
</gene>
<evidence type="ECO:0000256" key="7">
    <source>
        <dbReference type="SAM" id="Phobius"/>
    </source>
</evidence>
<feature type="domain" description="Major facilitator superfamily (MFS) profile" evidence="8">
    <location>
        <begin position="53"/>
        <end position="547"/>
    </location>
</feature>
<accession>A0A8H3UWN9</accession>
<evidence type="ECO:0000313" key="9">
    <source>
        <dbReference type="EMBL" id="KAE9969938.1"/>
    </source>
</evidence>
<dbReference type="GO" id="GO:0005886">
    <property type="term" value="C:plasma membrane"/>
    <property type="evidence" value="ECO:0007669"/>
    <property type="project" value="TreeGrafter"/>
</dbReference>
<dbReference type="Proteomes" id="UP000490939">
    <property type="component" value="Unassembled WGS sequence"/>
</dbReference>
<evidence type="ECO:0000256" key="5">
    <source>
        <dbReference type="ARBA" id="ARBA00023136"/>
    </source>
</evidence>
<dbReference type="PROSITE" id="PS50850">
    <property type="entry name" value="MFS"/>
    <property type="match status" value="1"/>
</dbReference>
<comment type="subcellular location">
    <subcellularLocation>
        <location evidence="1">Membrane</location>
        <topology evidence="1">Multi-pass membrane protein</topology>
    </subcellularLocation>
</comment>
<evidence type="ECO:0000256" key="3">
    <source>
        <dbReference type="ARBA" id="ARBA00022692"/>
    </source>
</evidence>
<dbReference type="EMBL" id="WNWR01000487">
    <property type="protein sequence ID" value="KAE9976837.1"/>
    <property type="molecule type" value="Genomic_DNA"/>
</dbReference>
<evidence type="ECO:0000313" key="10">
    <source>
        <dbReference type="EMBL" id="KAE9976837.1"/>
    </source>
</evidence>
<evidence type="ECO:0000256" key="6">
    <source>
        <dbReference type="SAM" id="MobiDB-lite"/>
    </source>
</evidence>
<evidence type="ECO:0000256" key="4">
    <source>
        <dbReference type="ARBA" id="ARBA00022989"/>
    </source>
</evidence>
<feature type="transmembrane region" description="Helical" evidence="7">
    <location>
        <begin position="208"/>
        <end position="228"/>
    </location>
</feature>
<dbReference type="PANTHER" id="PTHR23501:SF177">
    <property type="entry name" value="MAJOR FACILITATOR SUPERFAMILY (MFS) PROFILE DOMAIN-CONTAINING PROTEIN-RELATED"/>
    <property type="match status" value="1"/>
</dbReference>
<feature type="transmembrane region" description="Helical" evidence="7">
    <location>
        <begin position="175"/>
        <end position="196"/>
    </location>
</feature>
<dbReference type="Proteomes" id="UP000447873">
    <property type="component" value="Unassembled WGS sequence"/>
</dbReference>
<dbReference type="SUPFAM" id="SSF103473">
    <property type="entry name" value="MFS general substrate transporter"/>
    <property type="match status" value="1"/>
</dbReference>